<evidence type="ECO:0000259" key="4">
    <source>
        <dbReference type="PROSITE" id="PS50893"/>
    </source>
</evidence>
<dbReference type="InterPro" id="IPR003439">
    <property type="entry name" value="ABC_transporter-like_ATP-bd"/>
</dbReference>
<dbReference type="GO" id="GO:0016887">
    <property type="term" value="F:ATP hydrolysis activity"/>
    <property type="evidence" value="ECO:0007669"/>
    <property type="project" value="InterPro"/>
</dbReference>
<dbReference type="InterPro" id="IPR017871">
    <property type="entry name" value="ABC_transporter-like_CS"/>
</dbReference>
<dbReference type="PROSITE" id="PS00211">
    <property type="entry name" value="ABC_TRANSPORTER_1"/>
    <property type="match status" value="1"/>
</dbReference>
<dbReference type="KEGG" id="ato:CIW82_13990"/>
<accession>A0A291PJP5</accession>
<dbReference type="InterPro" id="IPR027417">
    <property type="entry name" value="P-loop_NTPase"/>
</dbReference>
<evidence type="ECO:0000256" key="1">
    <source>
        <dbReference type="ARBA" id="ARBA00022737"/>
    </source>
</evidence>
<keyword evidence="3" id="KW-0067">ATP-binding</keyword>
<dbReference type="InterPro" id="IPR003593">
    <property type="entry name" value="AAA+_ATPase"/>
</dbReference>
<feature type="domain" description="ABC transporter" evidence="4">
    <location>
        <begin position="313"/>
        <end position="513"/>
    </location>
</feature>
<proteinExistence type="predicted"/>
<dbReference type="PROSITE" id="PS50893">
    <property type="entry name" value="ABC_TRANSPORTER_2"/>
    <property type="match status" value="2"/>
</dbReference>
<name>A0A291PJP5_9PROT</name>
<gene>
    <name evidence="5" type="ORF">CIW82_13990</name>
</gene>
<dbReference type="EMBL" id="CP022699">
    <property type="protein sequence ID" value="ATJ91636.1"/>
    <property type="molecule type" value="Genomic_DNA"/>
</dbReference>
<dbReference type="Proteomes" id="UP000220394">
    <property type="component" value="Chromosome"/>
</dbReference>
<keyword evidence="1" id="KW-0677">Repeat</keyword>
<organism evidence="5 6">
    <name type="scientific">Acetobacter tropicalis</name>
    <dbReference type="NCBI Taxonomy" id="104102"/>
    <lineage>
        <taxon>Bacteria</taxon>
        <taxon>Pseudomonadati</taxon>
        <taxon>Pseudomonadota</taxon>
        <taxon>Alphaproteobacteria</taxon>
        <taxon>Acetobacterales</taxon>
        <taxon>Acetobacteraceae</taxon>
        <taxon>Acetobacter</taxon>
    </lineage>
</organism>
<dbReference type="SMART" id="SM00382">
    <property type="entry name" value="AAA"/>
    <property type="match status" value="2"/>
</dbReference>
<dbReference type="PANTHER" id="PTHR19211">
    <property type="entry name" value="ATP-BINDING TRANSPORT PROTEIN-RELATED"/>
    <property type="match status" value="1"/>
</dbReference>
<dbReference type="InterPro" id="IPR050611">
    <property type="entry name" value="ABCF"/>
</dbReference>
<evidence type="ECO:0000256" key="3">
    <source>
        <dbReference type="ARBA" id="ARBA00022840"/>
    </source>
</evidence>
<evidence type="ECO:0000313" key="6">
    <source>
        <dbReference type="Proteomes" id="UP000220394"/>
    </source>
</evidence>
<evidence type="ECO:0000256" key="2">
    <source>
        <dbReference type="ARBA" id="ARBA00022741"/>
    </source>
</evidence>
<keyword evidence="2" id="KW-0547">Nucleotide-binding</keyword>
<dbReference type="Gene3D" id="3.40.50.300">
    <property type="entry name" value="P-loop containing nucleotide triphosphate hydrolases"/>
    <property type="match status" value="2"/>
</dbReference>
<evidence type="ECO:0000313" key="5">
    <source>
        <dbReference type="EMBL" id="ATJ91636.1"/>
    </source>
</evidence>
<dbReference type="AlphaFoldDB" id="A0A291PJP5"/>
<protein>
    <submittedName>
        <fullName evidence="5">ABC transporter</fullName>
    </submittedName>
</protein>
<dbReference type="GO" id="GO:0005524">
    <property type="term" value="F:ATP binding"/>
    <property type="evidence" value="ECO:0007669"/>
    <property type="project" value="UniProtKB-KW"/>
</dbReference>
<dbReference type="PANTHER" id="PTHR19211:SF14">
    <property type="entry name" value="ATP-BINDING CASSETTE SUB-FAMILY F MEMBER 1"/>
    <property type="match status" value="1"/>
</dbReference>
<dbReference type="Pfam" id="PF00005">
    <property type="entry name" value="ABC_tran"/>
    <property type="match status" value="2"/>
</dbReference>
<reference evidence="5 6" key="1">
    <citation type="submission" date="2017-08" db="EMBL/GenBank/DDBJ databases">
        <title>Complete Genome Sequence of Acetobacter tropicalis Oregon-R-modENCODE STRAIN BDGP1, an acetic acid bacterium isolated from Drosophila melanogaster gut.</title>
        <authorList>
            <person name="Wan K.H."/>
            <person name="Yu C."/>
            <person name="Park S."/>
            <person name="Hammonds A.S."/>
            <person name="Booth B.W."/>
            <person name="Celniker S.E."/>
        </authorList>
    </citation>
    <scope>NUCLEOTIDE SEQUENCE [LARGE SCALE GENOMIC DNA]</scope>
    <source>
        <strain evidence="5 6">BDGP1</strain>
    </source>
</reference>
<dbReference type="CDD" id="cd03221">
    <property type="entry name" value="ABCF_EF-3"/>
    <property type="match status" value="1"/>
</dbReference>
<dbReference type="SUPFAM" id="SSF52540">
    <property type="entry name" value="P-loop containing nucleoside triphosphate hydrolases"/>
    <property type="match status" value="2"/>
</dbReference>
<feature type="domain" description="ABC transporter" evidence="4">
    <location>
        <begin position="18"/>
        <end position="239"/>
    </location>
</feature>
<sequence>MHPLSLCGVSASTGLFIMTLVTLRDLGVASPRTLFQNLNLSLCADQRIGLVASNGSGKSTLLRCVAGLAEPDTGTITLARGVRVGYVPQNLPENLRSLSLYEAVRRALPPQARDQETWRVDVALGELDTPPELHDRYLQELSGGWQRLALLARIWVTEPDILLLDEPTNHLDSDKLNVLENWIAGIAARTPMLIASHDRRFLDTCTTHTLFLRPEVSRDYAYPYSQAHELLVEDDAAQDRQYTRDLKEVGRLRRNAGSLRNIGVNSGSDLLQKKAMQLKARAEKLEETLKPVESLRRGEIRLASSSTHAKVLVALRDVTITTPIGDTLFQIDKLDIYQGDRVILLGQNGAGKTSFVRLLKRTAAESVAGTRISPSAITGFMDQGMSHLPERQTPHQLIAAHTGIGDAQATRLLASAGVDIQAQTRAIALLSPGQRARLALLKLRLETPNFYVLDEPTNHVDIPGQQRLEEELLAQGATAVIISHDRQFVRNVGTRWLAIKTGHLREYDGPEGL</sequence>